<name>A0ABU1PI77_9BURK</name>
<sequence>MTTIPKGAQPVIDARKRGQKPNELILVSLIGPLAEANHTVFVNPNGAYDWRWVIGLQLCLMVNAHTRQAARDVLLAIGKDSPAQLHVWNVDQFKGARVVVLPNPVDIEKPRASWRWALDFDPWSDFDNENFAWSHDMSLHPLQSLVTGILNGAAQCN</sequence>
<keyword evidence="2" id="KW-1185">Reference proteome</keyword>
<evidence type="ECO:0000313" key="1">
    <source>
        <dbReference type="EMBL" id="MDR6585547.1"/>
    </source>
</evidence>
<evidence type="ECO:0000313" key="2">
    <source>
        <dbReference type="Proteomes" id="UP001260715"/>
    </source>
</evidence>
<accession>A0ABU1PI77</accession>
<proteinExistence type="predicted"/>
<dbReference type="RefSeq" id="WP_310011401.1">
    <property type="nucleotide sequence ID" value="NZ_JAVDSJ010000005.1"/>
</dbReference>
<dbReference type="Proteomes" id="UP001260715">
    <property type="component" value="Unassembled WGS sequence"/>
</dbReference>
<dbReference type="EMBL" id="JAVDSJ010000005">
    <property type="protein sequence ID" value="MDR6585547.1"/>
    <property type="molecule type" value="Genomic_DNA"/>
</dbReference>
<organism evidence="1 2">
    <name type="scientific">Herbaspirillum frisingense</name>
    <dbReference type="NCBI Taxonomy" id="92645"/>
    <lineage>
        <taxon>Bacteria</taxon>
        <taxon>Pseudomonadati</taxon>
        <taxon>Pseudomonadota</taxon>
        <taxon>Betaproteobacteria</taxon>
        <taxon>Burkholderiales</taxon>
        <taxon>Oxalobacteraceae</taxon>
        <taxon>Herbaspirillum</taxon>
    </lineage>
</organism>
<reference evidence="1 2" key="1">
    <citation type="submission" date="2023-07" db="EMBL/GenBank/DDBJ databases">
        <title>Sorghum-associated microbial communities from plants grown in Nebraska, USA.</title>
        <authorList>
            <person name="Schachtman D."/>
        </authorList>
    </citation>
    <scope>NUCLEOTIDE SEQUENCE [LARGE SCALE GENOMIC DNA]</scope>
    <source>
        <strain evidence="1 2">596</strain>
    </source>
</reference>
<comment type="caution">
    <text evidence="1">The sequence shown here is derived from an EMBL/GenBank/DDBJ whole genome shotgun (WGS) entry which is preliminary data.</text>
</comment>
<gene>
    <name evidence="1" type="ORF">J2W50_003765</name>
</gene>
<protein>
    <submittedName>
        <fullName evidence="1">Uncharacterized protein</fullName>
    </submittedName>
</protein>